<dbReference type="InterPro" id="IPR042230">
    <property type="entry name" value="CusF_sf"/>
</dbReference>
<gene>
    <name evidence="3" type="ORF">SAMN06295970_14310</name>
</gene>
<dbReference type="Gene3D" id="2.40.50.320">
    <property type="entry name" value="Copper binding periplasmic protein CusF"/>
    <property type="match status" value="1"/>
</dbReference>
<reference evidence="3 4" key="1">
    <citation type="submission" date="2017-05" db="EMBL/GenBank/DDBJ databases">
        <authorList>
            <person name="Varghese N."/>
            <person name="Submissions S."/>
        </authorList>
    </citation>
    <scope>NUCLEOTIDE SEQUENCE [LARGE SCALE GENOMIC DNA]</scope>
    <source>
        <strain evidence="3 4">DSM 26001</strain>
    </source>
</reference>
<name>A0ABY1QVM8_9BURK</name>
<feature type="region of interest" description="Disordered" evidence="1">
    <location>
        <begin position="26"/>
        <end position="52"/>
    </location>
</feature>
<evidence type="ECO:0000256" key="2">
    <source>
        <dbReference type="SAM" id="SignalP"/>
    </source>
</evidence>
<evidence type="ECO:0000313" key="4">
    <source>
        <dbReference type="Proteomes" id="UP001158049"/>
    </source>
</evidence>
<keyword evidence="2" id="KW-0732">Signal</keyword>
<accession>A0ABY1QVM8</accession>
<keyword evidence="4" id="KW-1185">Reference proteome</keyword>
<feature type="chain" id="PRO_5046642318" evidence="2">
    <location>
        <begin position="24"/>
        <end position="104"/>
    </location>
</feature>
<dbReference type="Pfam" id="PF11604">
    <property type="entry name" value="CusF_Ec"/>
    <property type="match status" value="1"/>
</dbReference>
<protein>
    <submittedName>
        <fullName evidence="3">Cu and Ag efflux protein CusF</fullName>
    </submittedName>
</protein>
<evidence type="ECO:0000256" key="1">
    <source>
        <dbReference type="SAM" id="MobiDB-lite"/>
    </source>
</evidence>
<dbReference type="Proteomes" id="UP001158049">
    <property type="component" value="Unassembled WGS sequence"/>
</dbReference>
<proteinExistence type="predicted"/>
<dbReference type="RefSeq" id="WP_283445637.1">
    <property type="nucleotide sequence ID" value="NZ_FXUL01000043.1"/>
</dbReference>
<dbReference type="EMBL" id="FXUL01000043">
    <property type="protein sequence ID" value="SMP81334.1"/>
    <property type="molecule type" value="Genomic_DNA"/>
</dbReference>
<sequence>MKALVKAAFVTAIALTSVSGAFAQSAATASSPMSSGEVKKVDKGTNKMTIKHGPLENLDMGAMTMAFRVTDPAMLDQVNVGDKISFVAEQPNGQLTVTKLEKQQ</sequence>
<organism evidence="3 4">
    <name type="scientific">Noviherbaspirillum suwonense</name>
    <dbReference type="NCBI Taxonomy" id="1224511"/>
    <lineage>
        <taxon>Bacteria</taxon>
        <taxon>Pseudomonadati</taxon>
        <taxon>Pseudomonadota</taxon>
        <taxon>Betaproteobacteria</taxon>
        <taxon>Burkholderiales</taxon>
        <taxon>Oxalobacteraceae</taxon>
        <taxon>Noviherbaspirillum</taxon>
    </lineage>
</organism>
<comment type="caution">
    <text evidence="3">The sequence shown here is derived from an EMBL/GenBank/DDBJ whole genome shotgun (WGS) entry which is preliminary data.</text>
</comment>
<feature type="signal peptide" evidence="2">
    <location>
        <begin position="1"/>
        <end position="23"/>
    </location>
</feature>
<dbReference type="InterPro" id="IPR021647">
    <property type="entry name" value="CusF_Ec"/>
</dbReference>
<evidence type="ECO:0000313" key="3">
    <source>
        <dbReference type="EMBL" id="SMP81334.1"/>
    </source>
</evidence>